<proteinExistence type="predicted"/>
<dbReference type="Gene3D" id="3.30.750.24">
    <property type="entry name" value="STAS domain"/>
    <property type="match status" value="1"/>
</dbReference>
<reference evidence="2" key="1">
    <citation type="journal article" date="2014" name="Int. J. Syst. Evol. Microbiol.">
        <title>Complete genome sequence of Corynebacterium casei LMG S-19264T (=DSM 44701T), isolated from a smear-ripened cheese.</title>
        <authorList>
            <consortium name="US DOE Joint Genome Institute (JGI-PGF)"/>
            <person name="Walter F."/>
            <person name="Albersmeier A."/>
            <person name="Kalinowski J."/>
            <person name="Ruckert C."/>
        </authorList>
    </citation>
    <scope>NUCLEOTIDE SEQUENCE</scope>
    <source>
        <strain evidence="2">CGMCC 1.15254</strain>
    </source>
</reference>
<dbReference type="AlphaFoldDB" id="A0A917F5S9"/>
<organism evidence="2 3">
    <name type="scientific">Terasakiella brassicae</name>
    <dbReference type="NCBI Taxonomy" id="1634917"/>
    <lineage>
        <taxon>Bacteria</taxon>
        <taxon>Pseudomonadati</taxon>
        <taxon>Pseudomonadota</taxon>
        <taxon>Alphaproteobacteria</taxon>
        <taxon>Rhodospirillales</taxon>
        <taxon>Terasakiellaceae</taxon>
        <taxon>Terasakiella</taxon>
    </lineage>
</organism>
<protein>
    <recommendedName>
        <fullName evidence="1">STAS domain-containing protein</fullName>
    </recommendedName>
</protein>
<dbReference type="InterPro" id="IPR036513">
    <property type="entry name" value="STAS_dom_sf"/>
</dbReference>
<reference evidence="2" key="2">
    <citation type="submission" date="2020-09" db="EMBL/GenBank/DDBJ databases">
        <authorList>
            <person name="Sun Q."/>
            <person name="Zhou Y."/>
        </authorList>
    </citation>
    <scope>NUCLEOTIDE SEQUENCE</scope>
    <source>
        <strain evidence="2">CGMCC 1.15254</strain>
    </source>
</reference>
<sequence>MNTTFDIKVIENDVVLRLIPILDMAIAEEFLSSLRECASMMKNLILDSQDVERLSTPCIQVMLAAASEMEQQGLTFSVRNISEGFQRGMCDLGLVEYLDNWSKS</sequence>
<evidence type="ECO:0000313" key="2">
    <source>
        <dbReference type="EMBL" id="GGF50897.1"/>
    </source>
</evidence>
<feature type="domain" description="STAS" evidence="1">
    <location>
        <begin position="3"/>
        <end position="104"/>
    </location>
</feature>
<dbReference type="SUPFAM" id="SSF52091">
    <property type="entry name" value="SpoIIaa-like"/>
    <property type="match status" value="1"/>
</dbReference>
<comment type="caution">
    <text evidence="2">The sequence shown here is derived from an EMBL/GenBank/DDBJ whole genome shotgun (WGS) entry which is preliminary data.</text>
</comment>
<dbReference type="Proteomes" id="UP000632498">
    <property type="component" value="Unassembled WGS sequence"/>
</dbReference>
<accession>A0A917F5S9</accession>
<evidence type="ECO:0000259" key="1">
    <source>
        <dbReference type="PROSITE" id="PS50801"/>
    </source>
</evidence>
<name>A0A917F5S9_9PROT</name>
<gene>
    <name evidence="2" type="ORF">GCM10011332_00180</name>
</gene>
<dbReference type="InterPro" id="IPR002645">
    <property type="entry name" value="STAS_dom"/>
</dbReference>
<dbReference type="EMBL" id="BMHV01000001">
    <property type="protein sequence ID" value="GGF50897.1"/>
    <property type="molecule type" value="Genomic_DNA"/>
</dbReference>
<dbReference type="PROSITE" id="PS50801">
    <property type="entry name" value="STAS"/>
    <property type="match status" value="1"/>
</dbReference>
<dbReference type="RefSeq" id="WP_188659672.1">
    <property type="nucleotide sequence ID" value="NZ_BMHV01000001.1"/>
</dbReference>
<keyword evidence="3" id="KW-1185">Reference proteome</keyword>
<evidence type="ECO:0000313" key="3">
    <source>
        <dbReference type="Proteomes" id="UP000632498"/>
    </source>
</evidence>
<dbReference type="Pfam" id="PF01740">
    <property type="entry name" value="STAS"/>
    <property type="match status" value="1"/>
</dbReference>